<comment type="caution">
    <text evidence="4">Lacks conserved residue(s) required for the propagation of feature annotation.</text>
</comment>
<reference evidence="7" key="1">
    <citation type="submission" date="2005-09" db="EMBL/GenBank/DDBJ databases">
        <authorList>
            <person name="Mural R.J."/>
            <person name="Li P.W."/>
            <person name="Adams M.D."/>
            <person name="Amanatides P.G."/>
            <person name="Baden-Tillson H."/>
            <person name="Barnstead M."/>
            <person name="Chin S.H."/>
            <person name="Dew I."/>
            <person name="Evans C.A."/>
            <person name="Ferriera S."/>
            <person name="Flanigan M."/>
            <person name="Fosler C."/>
            <person name="Glodek A."/>
            <person name="Gu Z."/>
            <person name="Holt R.A."/>
            <person name="Jennings D."/>
            <person name="Kraft C.L."/>
            <person name="Lu F."/>
            <person name="Nguyen T."/>
            <person name="Nusskern D.R."/>
            <person name="Pfannkoch C.M."/>
            <person name="Sitter C."/>
            <person name="Sutton G.G."/>
            <person name="Venter J.C."/>
            <person name="Wang Z."/>
            <person name="Woodage T."/>
            <person name="Zheng X.H."/>
            <person name="Zhong F."/>
        </authorList>
    </citation>
    <scope>NUCLEOTIDE SEQUENCE [LARGE SCALE GENOMIC DNA]</scope>
    <source>
        <strain>BN</strain>
        <strain evidence="7">Sprague-Dawley</strain>
    </source>
</reference>
<dbReference type="Proteomes" id="UP000234681">
    <property type="component" value="Chromosome 2"/>
</dbReference>
<keyword evidence="1 4" id="KW-0245">EGF-like domain</keyword>
<name>A6I4I4_RAT</name>
<feature type="disulfide bond" evidence="4">
    <location>
        <begin position="27"/>
        <end position="36"/>
    </location>
</feature>
<evidence type="ECO:0000313" key="7">
    <source>
        <dbReference type="Proteomes" id="UP000234681"/>
    </source>
</evidence>
<protein>
    <submittedName>
        <fullName evidence="6">RCG44380</fullName>
    </submittedName>
</protein>
<sequence length="77" mass="8101">MEIDGCGSCHAYGMPHVRMLLGYFCDCAHGFLGDHCELNLDECASQPCVSGGLGVDGGNNYYCICKGSGSTGHIVRP</sequence>
<organism evidence="6 7">
    <name type="scientific">Rattus norvegicus</name>
    <name type="common">Rat</name>
    <dbReference type="NCBI Taxonomy" id="10116"/>
    <lineage>
        <taxon>Eukaryota</taxon>
        <taxon>Metazoa</taxon>
        <taxon>Chordata</taxon>
        <taxon>Craniata</taxon>
        <taxon>Vertebrata</taxon>
        <taxon>Euteleostomi</taxon>
        <taxon>Mammalia</taxon>
        <taxon>Eutheria</taxon>
        <taxon>Euarchontoglires</taxon>
        <taxon>Glires</taxon>
        <taxon>Rodentia</taxon>
        <taxon>Myomorpha</taxon>
        <taxon>Muroidea</taxon>
        <taxon>Muridae</taxon>
        <taxon>Murinae</taxon>
        <taxon>Rattus</taxon>
    </lineage>
</organism>
<dbReference type="AlphaFoldDB" id="A6I4I4"/>
<gene>
    <name evidence="6" type="ORF">rCG_44380</name>
</gene>
<evidence type="ECO:0000256" key="1">
    <source>
        <dbReference type="ARBA" id="ARBA00022536"/>
    </source>
</evidence>
<keyword evidence="3 4" id="KW-1015">Disulfide bond</keyword>
<feature type="domain" description="EGF-like" evidence="5">
    <location>
        <begin position="39"/>
        <end position="76"/>
    </location>
</feature>
<evidence type="ECO:0000256" key="4">
    <source>
        <dbReference type="PROSITE-ProRule" id="PRU00076"/>
    </source>
</evidence>
<dbReference type="Gene3D" id="2.10.25.10">
    <property type="entry name" value="Laminin"/>
    <property type="match status" value="2"/>
</dbReference>
<dbReference type="PANTHER" id="PTHR24049">
    <property type="entry name" value="CRUMBS FAMILY MEMBER"/>
    <property type="match status" value="1"/>
</dbReference>
<dbReference type="PROSITE" id="PS50026">
    <property type="entry name" value="EGF_3"/>
    <property type="match status" value="2"/>
</dbReference>
<dbReference type="PROSITE" id="PS01186">
    <property type="entry name" value="EGF_2"/>
    <property type="match status" value="1"/>
</dbReference>
<dbReference type="EMBL" id="CH473955">
    <property type="protein sequence ID" value="EDM09942.1"/>
    <property type="molecule type" value="Genomic_DNA"/>
</dbReference>
<keyword evidence="2" id="KW-0677">Repeat</keyword>
<accession>A6I4I4</accession>
<evidence type="ECO:0000256" key="2">
    <source>
        <dbReference type="ARBA" id="ARBA00022737"/>
    </source>
</evidence>
<evidence type="ECO:0000259" key="5">
    <source>
        <dbReference type="PROSITE" id="PS50026"/>
    </source>
</evidence>
<dbReference type="PANTHER" id="PTHR24049:SF35">
    <property type="entry name" value="EGF-LIKE DOMAIN-CONTAINING PROTEIN"/>
    <property type="match status" value="1"/>
</dbReference>
<proteinExistence type="predicted"/>
<evidence type="ECO:0000313" key="6">
    <source>
        <dbReference type="EMBL" id="EDM09942.1"/>
    </source>
</evidence>
<dbReference type="SUPFAM" id="SSF57196">
    <property type="entry name" value="EGF/Laminin"/>
    <property type="match status" value="2"/>
</dbReference>
<dbReference type="PROSITE" id="PS00022">
    <property type="entry name" value="EGF_1"/>
    <property type="match status" value="1"/>
</dbReference>
<dbReference type="InterPro" id="IPR051022">
    <property type="entry name" value="Notch_Cell-Fate_Det"/>
</dbReference>
<feature type="domain" description="EGF-like" evidence="5">
    <location>
        <begin position="2"/>
        <end position="37"/>
    </location>
</feature>
<evidence type="ECO:0000256" key="3">
    <source>
        <dbReference type="ARBA" id="ARBA00023157"/>
    </source>
</evidence>
<dbReference type="InterPro" id="IPR000742">
    <property type="entry name" value="EGF"/>
</dbReference>